<organism evidence="1 2">
    <name type="scientific">Aspergillus flavus (strain ATCC 200026 / FGSC A1120 / IAM 13836 / NRRL 3357 / JCM 12722 / SRRC 167)</name>
    <dbReference type="NCBI Taxonomy" id="332952"/>
    <lineage>
        <taxon>Eukaryota</taxon>
        <taxon>Fungi</taxon>
        <taxon>Dikarya</taxon>
        <taxon>Ascomycota</taxon>
        <taxon>Pezizomycotina</taxon>
        <taxon>Eurotiomycetes</taxon>
        <taxon>Eurotiomycetidae</taxon>
        <taxon>Eurotiales</taxon>
        <taxon>Aspergillaceae</taxon>
        <taxon>Aspergillus</taxon>
        <taxon>Aspergillus subgen. Circumdati</taxon>
    </lineage>
</organism>
<accession>A0A7U2MSX7</accession>
<dbReference type="AlphaFoldDB" id="A0A7U2MSX7"/>
<dbReference type="Proteomes" id="UP000596276">
    <property type="component" value="Chromosome 1"/>
</dbReference>
<dbReference type="VEuPathDB" id="FungiDB:F9C07_11387"/>
<dbReference type="EMBL" id="CP044619">
    <property type="protein sequence ID" value="QRD89297.1"/>
    <property type="molecule type" value="Genomic_DNA"/>
</dbReference>
<reference evidence="2" key="1">
    <citation type="journal article" date="2021" name="G3 (Bethesda)">
        <title>Chromosome assembled and annotated genome sequence of Aspergillus flavus NRRL 3357.</title>
        <authorList>
            <person name="Skerker J.M."/>
            <person name="Pianalto K.M."/>
            <person name="Mondo S.J."/>
            <person name="Yang K."/>
            <person name="Arkin A.P."/>
            <person name="Keller N.P."/>
            <person name="Grigoriev I.V."/>
            <person name="Louise Glass N.L."/>
        </authorList>
    </citation>
    <scope>NUCLEOTIDE SEQUENCE [LARGE SCALE GENOMIC DNA]</scope>
    <source>
        <strain evidence="2">ATCC 200026 / FGSC A1120 / IAM 13836 / NRRL 3357 / JCM 12722 / SRRC 167</strain>
    </source>
</reference>
<sequence length="49" mass="5675">MMGVNQEYVMDLGEPLTDTLHTYDARNMNTVLQSSDCRGRIDQTRTQRI</sequence>
<gene>
    <name evidence="1" type="ORF">F9C07_11387</name>
</gene>
<keyword evidence="2" id="KW-1185">Reference proteome</keyword>
<evidence type="ECO:0000313" key="2">
    <source>
        <dbReference type="Proteomes" id="UP000596276"/>
    </source>
</evidence>
<protein>
    <submittedName>
        <fullName evidence="1">Uncharacterized protein</fullName>
    </submittedName>
</protein>
<evidence type="ECO:0000313" key="1">
    <source>
        <dbReference type="EMBL" id="QRD89297.1"/>
    </source>
</evidence>
<name>A0A7U2MSX7_ASPFN</name>
<proteinExistence type="predicted"/>